<dbReference type="NCBIfam" id="TIGR01443">
    <property type="entry name" value="intein_Cterm"/>
    <property type="match status" value="1"/>
</dbReference>
<dbReference type="InterPro" id="IPR030934">
    <property type="entry name" value="Intein_C"/>
</dbReference>
<name>A0A828Y6D3_9LEPT</name>
<dbReference type="PROSITE" id="PS50818">
    <property type="entry name" value="INTEIN_C_TER"/>
    <property type="match status" value="1"/>
</dbReference>
<reference evidence="3" key="1">
    <citation type="submission" date="2012-10" db="EMBL/GenBank/DDBJ databases">
        <authorList>
            <person name="Harkins D.M."/>
            <person name="Durkin A.S."/>
            <person name="Brinkac L.M."/>
            <person name="Selengut J.D."/>
            <person name="Sanka R."/>
            <person name="DePew J."/>
            <person name="Purushe J."/>
            <person name="Picardeau M."/>
            <person name="Werts C."/>
            <person name="Goarant C."/>
            <person name="Vinetz J.M."/>
            <person name="Sutton G.G."/>
            <person name="Nelson W.C."/>
            <person name="Fouts D.E."/>
        </authorList>
    </citation>
    <scope>NUCLEOTIDE SEQUENCE [LARGE SCALE GENOMIC DNA]</scope>
    <source>
        <strain evidence="3">200802841</strain>
    </source>
</reference>
<organism evidence="3 4">
    <name type="scientific">Leptospira kirschneri str. 200802841</name>
    <dbReference type="NCBI Taxonomy" id="1193047"/>
    <lineage>
        <taxon>Bacteria</taxon>
        <taxon>Pseudomonadati</taxon>
        <taxon>Spirochaetota</taxon>
        <taxon>Spirochaetia</taxon>
        <taxon>Leptospirales</taxon>
        <taxon>Leptospiraceae</taxon>
        <taxon>Leptospira</taxon>
    </lineage>
</organism>
<protein>
    <submittedName>
        <fullName evidence="3">Intein C-terminal splicing domain protein</fullName>
    </submittedName>
</protein>
<evidence type="ECO:0000256" key="1">
    <source>
        <dbReference type="SAM" id="Coils"/>
    </source>
</evidence>
<dbReference type="Gene3D" id="2.170.16.10">
    <property type="entry name" value="Hedgehog/Intein (Hint) domain"/>
    <property type="match status" value="1"/>
</dbReference>
<dbReference type="EMBL" id="AKWH02000066">
    <property type="protein sequence ID" value="EKO50307.1"/>
    <property type="molecule type" value="Genomic_DNA"/>
</dbReference>
<feature type="region of interest" description="Disordered" evidence="2">
    <location>
        <begin position="1035"/>
        <end position="1061"/>
    </location>
</feature>
<proteinExistence type="predicted"/>
<feature type="coiled-coil region" evidence="1">
    <location>
        <begin position="399"/>
        <end position="426"/>
    </location>
</feature>
<comment type="caution">
    <text evidence="3">The sequence shown here is derived from an EMBL/GenBank/DDBJ whole genome shotgun (WGS) entry which is preliminary data.</text>
</comment>
<dbReference type="Proteomes" id="UP000006339">
    <property type="component" value="Unassembled WGS sequence"/>
</dbReference>
<evidence type="ECO:0000313" key="3">
    <source>
        <dbReference type="EMBL" id="EKO50307.1"/>
    </source>
</evidence>
<evidence type="ECO:0000313" key="4">
    <source>
        <dbReference type="Proteomes" id="UP000006339"/>
    </source>
</evidence>
<feature type="region of interest" description="Disordered" evidence="2">
    <location>
        <begin position="864"/>
        <end position="891"/>
    </location>
</feature>
<dbReference type="AlphaFoldDB" id="A0A828Y6D3"/>
<sequence>MGTVTGIYYYNTEPTKVYNLEVEDNHTYIVGGSETGKGYVVHNYNNAQETAFGQFKKLSKDVFKVAKEFADLEGGTGNEVYQKAVQLEQEVKTTNVLRDVLKTESNALVVKREAAQAGLELVSIRNNEFLKAIHDPKSDSLPGISELRKQLKGADPGKGFTQEHMKSVSNWLSSNGVGSGFMKQGLGMGSFANGNSIPMKGYIVSAALSISSADERGKLAGIVKDSNEKLAQHKIKEDNIGKQMIERSNQAKADIVKLIQEKHHNDPKYAEILVEHGLVKKDHLSTEHNVTYDEKQKAFADKIKPETKKKLEEFDRKITDLRVSQNKHEAESYTNWQKDHPNEPYKRSPADEKRRNDMIVMQKNLEKARSATINQEVAPFPKERELHRLEKLSEGNAITEKQKVDLNQLRNEKKTHENQVAALLDKDNAKLHETLETMDEKSSKPMTLATIQSRLEPKTIEKMRSKDNSATKQLSWEGHTYDKTVNEKTGEVQFEREYKKGVKEEISLTDSGYVKQKLSWKDLLGNPQESVKVFEANGKFLTELHGDQPTKVLSDPNETRTIIPNEPKGKVAKSDFNEVKDLIANTNLSAKDRLEKIHTLDELEVNGKRYVKETVVTETKTKTKVTKESEVTFFTLQNAGGQTERISFREVDSGYKDANGKPIKTIEMKQVLSEGTVAEDTKRFDKYLNEKPDQDRAGNYPTYAENPKYYEDRAKQIFKEKGITPILDSDGNFENHNGYKNLVKTTNGFVDIALLTQTQRGLSYLGQTDKNGKPIVYALPGNKNGDVNDSSMCQSDGPATVMESQGLKMTQAEINEYGRASIMFARHAAEAGQMLPGKPKPSGMSIEQLSDLVFKPKGFQIPSGKDGSLIAKGSEGTPEEPEKKKYLDDPTGYAEAKQQYDKDLLAFKKQFQKEHLIPWIQAKLDRGEKVVVGGDFTKDGHVVTITGITDTGFYVSDSFGDANTKYANKDGKMNHYKFEDYTLGYAYVLKPTGQKPLTEPERKAYLKDVTSYPGLKKQQATLSSSIESLEKIVKNTTDEKKREESNRKLEEQRKSLETTKEEVERIRKQWKDIWKP</sequence>
<keyword evidence="1" id="KW-0175">Coiled coil</keyword>
<feature type="region of interest" description="Disordered" evidence="2">
    <location>
        <begin position="325"/>
        <end position="351"/>
    </location>
</feature>
<evidence type="ECO:0000256" key="2">
    <source>
        <dbReference type="SAM" id="MobiDB-lite"/>
    </source>
</evidence>
<gene>
    <name evidence="3" type="ORF">LEP1GSC131_0330</name>
</gene>
<accession>A0A828Y6D3</accession>
<keyword evidence="4" id="KW-1185">Reference proteome</keyword>